<evidence type="ECO:0000313" key="4">
    <source>
        <dbReference type="Proteomes" id="UP001606300"/>
    </source>
</evidence>
<protein>
    <submittedName>
        <fullName evidence="3">PEP-CTERM sorting domain-containing protein</fullName>
    </submittedName>
</protein>
<feature type="domain" description="Ice-binding protein C-terminal" evidence="2">
    <location>
        <begin position="160"/>
        <end position="183"/>
    </location>
</feature>
<dbReference type="RefSeq" id="WP_394473014.1">
    <property type="nucleotide sequence ID" value="NZ_JBIGHY010000013.1"/>
</dbReference>
<sequence length="189" mass="18872">MKHHLLAAALVAAFAAAPAQAVTLTSSSGAAVTSYSSGSLLAYDLDFTTLGTASLTFTLDAADIGSTLSFNALVRNLSGLGIDGVTMTLTGASFGEPGSIATDGFQAITASGSSAQQAWARFSPGLTTDLYLGAPLGEGTNWTINLAGAQAGGSFTIAVAVPEPETYALMLAGMALVGVAARRAHRVKG</sequence>
<dbReference type="EMBL" id="JBIGHY010000013">
    <property type="protein sequence ID" value="MFG6416954.1"/>
    <property type="molecule type" value="Genomic_DNA"/>
</dbReference>
<feature type="chain" id="PRO_5047306607" evidence="1">
    <location>
        <begin position="22"/>
        <end position="189"/>
    </location>
</feature>
<gene>
    <name evidence="3" type="ORF">ACG02S_23935</name>
</gene>
<proteinExistence type="predicted"/>
<evidence type="ECO:0000313" key="3">
    <source>
        <dbReference type="EMBL" id="MFG6416954.1"/>
    </source>
</evidence>
<reference evidence="3 4" key="1">
    <citation type="submission" date="2024-09" db="EMBL/GenBank/DDBJ databases">
        <title>Novel species of the genus Pelomonas and Roseateles isolated from streams.</title>
        <authorList>
            <person name="Lu H."/>
        </authorList>
    </citation>
    <scope>NUCLEOTIDE SEQUENCE [LARGE SCALE GENOMIC DNA]</scope>
    <source>
        <strain evidence="3 4">DC23W</strain>
    </source>
</reference>
<evidence type="ECO:0000256" key="1">
    <source>
        <dbReference type="SAM" id="SignalP"/>
    </source>
</evidence>
<keyword evidence="1" id="KW-0732">Signal</keyword>
<organism evidence="3 4">
    <name type="scientific">Pelomonas dachongensis</name>
    <dbReference type="NCBI Taxonomy" id="3299029"/>
    <lineage>
        <taxon>Bacteria</taxon>
        <taxon>Pseudomonadati</taxon>
        <taxon>Pseudomonadota</taxon>
        <taxon>Betaproteobacteria</taxon>
        <taxon>Burkholderiales</taxon>
        <taxon>Sphaerotilaceae</taxon>
        <taxon>Roseateles</taxon>
    </lineage>
</organism>
<accession>A0ABW7ETW7</accession>
<dbReference type="Pfam" id="PF07589">
    <property type="entry name" value="PEP-CTERM"/>
    <property type="match status" value="1"/>
</dbReference>
<dbReference type="Proteomes" id="UP001606300">
    <property type="component" value="Unassembled WGS sequence"/>
</dbReference>
<keyword evidence="4" id="KW-1185">Reference proteome</keyword>
<comment type="caution">
    <text evidence="3">The sequence shown here is derived from an EMBL/GenBank/DDBJ whole genome shotgun (WGS) entry which is preliminary data.</text>
</comment>
<dbReference type="InterPro" id="IPR013424">
    <property type="entry name" value="Ice-binding_C"/>
</dbReference>
<name>A0ABW7ETW7_9BURK</name>
<evidence type="ECO:0000259" key="2">
    <source>
        <dbReference type="Pfam" id="PF07589"/>
    </source>
</evidence>
<feature type="signal peptide" evidence="1">
    <location>
        <begin position="1"/>
        <end position="21"/>
    </location>
</feature>
<dbReference type="NCBIfam" id="TIGR02595">
    <property type="entry name" value="PEP_CTERM"/>
    <property type="match status" value="1"/>
</dbReference>